<reference evidence="1" key="1">
    <citation type="submission" date="2014-11" db="EMBL/GenBank/DDBJ databases">
        <authorList>
            <person name="Amaro Gonzalez C."/>
        </authorList>
    </citation>
    <scope>NUCLEOTIDE SEQUENCE</scope>
</reference>
<protein>
    <submittedName>
        <fullName evidence="1">Uncharacterized protein</fullName>
    </submittedName>
</protein>
<reference evidence="1" key="2">
    <citation type="journal article" date="2015" name="Fish Shellfish Immunol.">
        <title>Early steps in the European eel (Anguilla anguilla)-Vibrio vulnificus interaction in the gills: Role of the RtxA13 toxin.</title>
        <authorList>
            <person name="Callol A."/>
            <person name="Pajuelo D."/>
            <person name="Ebbesson L."/>
            <person name="Teles M."/>
            <person name="MacKenzie S."/>
            <person name="Amaro C."/>
        </authorList>
    </citation>
    <scope>NUCLEOTIDE SEQUENCE</scope>
</reference>
<evidence type="ECO:0000313" key="1">
    <source>
        <dbReference type="EMBL" id="JAH74736.1"/>
    </source>
</evidence>
<accession>A0A0E9V9R1</accession>
<sequence>MGRVPSCIVDQAVNSTKALNCHGDQILDIVFLGDVTGHKQAGSGTCAVKLLFQRLPCLPPL</sequence>
<dbReference type="EMBL" id="GBXM01033841">
    <property type="protein sequence ID" value="JAH74736.1"/>
    <property type="molecule type" value="Transcribed_RNA"/>
</dbReference>
<name>A0A0E9V9R1_ANGAN</name>
<proteinExistence type="predicted"/>
<dbReference type="AlphaFoldDB" id="A0A0E9V9R1"/>
<organism evidence="1">
    <name type="scientific">Anguilla anguilla</name>
    <name type="common">European freshwater eel</name>
    <name type="synonym">Muraena anguilla</name>
    <dbReference type="NCBI Taxonomy" id="7936"/>
    <lineage>
        <taxon>Eukaryota</taxon>
        <taxon>Metazoa</taxon>
        <taxon>Chordata</taxon>
        <taxon>Craniata</taxon>
        <taxon>Vertebrata</taxon>
        <taxon>Euteleostomi</taxon>
        <taxon>Actinopterygii</taxon>
        <taxon>Neopterygii</taxon>
        <taxon>Teleostei</taxon>
        <taxon>Anguilliformes</taxon>
        <taxon>Anguillidae</taxon>
        <taxon>Anguilla</taxon>
    </lineage>
</organism>